<feature type="compositionally biased region" description="Low complexity" evidence="1">
    <location>
        <begin position="159"/>
        <end position="175"/>
    </location>
</feature>
<dbReference type="Proteomes" id="UP001175211">
    <property type="component" value="Unassembled WGS sequence"/>
</dbReference>
<keyword evidence="2" id="KW-1133">Transmembrane helix</keyword>
<comment type="caution">
    <text evidence="3">The sequence shown here is derived from an EMBL/GenBank/DDBJ whole genome shotgun (WGS) entry which is preliminary data.</text>
</comment>
<proteinExistence type="predicted"/>
<dbReference type="AlphaFoldDB" id="A0AA39MWP5"/>
<evidence type="ECO:0000256" key="1">
    <source>
        <dbReference type="SAM" id="MobiDB-lite"/>
    </source>
</evidence>
<keyword evidence="4" id="KW-1185">Reference proteome</keyword>
<evidence type="ECO:0000256" key="2">
    <source>
        <dbReference type="SAM" id="Phobius"/>
    </source>
</evidence>
<keyword evidence="2" id="KW-0812">Transmembrane</keyword>
<dbReference type="EMBL" id="JAUEPS010000040">
    <property type="protein sequence ID" value="KAK0448983.1"/>
    <property type="molecule type" value="Genomic_DNA"/>
</dbReference>
<feature type="transmembrane region" description="Helical" evidence="2">
    <location>
        <begin position="121"/>
        <end position="142"/>
    </location>
</feature>
<evidence type="ECO:0000313" key="4">
    <source>
        <dbReference type="Proteomes" id="UP001175211"/>
    </source>
</evidence>
<dbReference type="RefSeq" id="XP_060326698.1">
    <property type="nucleotide sequence ID" value="XM_060483662.1"/>
</dbReference>
<evidence type="ECO:0000313" key="3">
    <source>
        <dbReference type="EMBL" id="KAK0448983.1"/>
    </source>
</evidence>
<name>A0AA39MWP5_ARMTA</name>
<feature type="region of interest" description="Disordered" evidence="1">
    <location>
        <begin position="150"/>
        <end position="204"/>
    </location>
</feature>
<feature type="transmembrane region" description="Helical" evidence="2">
    <location>
        <begin position="52"/>
        <end position="76"/>
    </location>
</feature>
<protein>
    <submittedName>
        <fullName evidence="3">Uncharacterized protein</fullName>
    </submittedName>
</protein>
<keyword evidence="2" id="KW-0472">Membrane</keyword>
<accession>A0AA39MWP5</accession>
<organism evidence="3 4">
    <name type="scientific">Armillaria tabescens</name>
    <name type="common">Ringless honey mushroom</name>
    <name type="synonym">Agaricus tabescens</name>
    <dbReference type="NCBI Taxonomy" id="1929756"/>
    <lineage>
        <taxon>Eukaryota</taxon>
        <taxon>Fungi</taxon>
        <taxon>Dikarya</taxon>
        <taxon>Basidiomycota</taxon>
        <taxon>Agaricomycotina</taxon>
        <taxon>Agaricomycetes</taxon>
        <taxon>Agaricomycetidae</taxon>
        <taxon>Agaricales</taxon>
        <taxon>Marasmiineae</taxon>
        <taxon>Physalacriaceae</taxon>
        <taxon>Desarmillaria</taxon>
    </lineage>
</organism>
<feature type="compositionally biased region" description="Polar residues" evidence="1">
    <location>
        <begin position="176"/>
        <end position="191"/>
    </location>
</feature>
<gene>
    <name evidence="3" type="ORF">EV420DRAFT_836893</name>
</gene>
<feature type="transmembrane region" description="Helical" evidence="2">
    <location>
        <begin position="97"/>
        <end position="115"/>
    </location>
</feature>
<sequence>MASLNCLGSVMAHCARADCLHHLSNSRGIITYYSTFGPIENASPRTLYLENIVNWAVLYSSLILATLLWCTILIVYRILRVGAAAAMMRVYQRVIEMLVESASIYSVVIVILVVFEVHNEGVGAYIEVLAIAMRGIIPTILVGRVAAGHAHPDDSWNESTTTSSLRFRSHSSSQTDSQIGAGSGWDTSSRVTDLEEGSEGNRQS</sequence>
<dbReference type="GeneID" id="85367210"/>
<reference evidence="3" key="1">
    <citation type="submission" date="2023-06" db="EMBL/GenBank/DDBJ databases">
        <authorList>
            <consortium name="Lawrence Berkeley National Laboratory"/>
            <person name="Ahrendt S."/>
            <person name="Sahu N."/>
            <person name="Indic B."/>
            <person name="Wong-Bajracharya J."/>
            <person name="Merenyi Z."/>
            <person name="Ke H.-M."/>
            <person name="Monk M."/>
            <person name="Kocsube S."/>
            <person name="Drula E."/>
            <person name="Lipzen A."/>
            <person name="Balint B."/>
            <person name="Henrissat B."/>
            <person name="Andreopoulos B."/>
            <person name="Martin F.M."/>
            <person name="Harder C.B."/>
            <person name="Rigling D."/>
            <person name="Ford K.L."/>
            <person name="Foster G.D."/>
            <person name="Pangilinan J."/>
            <person name="Papanicolaou A."/>
            <person name="Barry K."/>
            <person name="LaButti K."/>
            <person name="Viragh M."/>
            <person name="Koriabine M."/>
            <person name="Yan M."/>
            <person name="Riley R."/>
            <person name="Champramary S."/>
            <person name="Plett K.L."/>
            <person name="Tsai I.J."/>
            <person name="Slot J."/>
            <person name="Sipos G."/>
            <person name="Plett J."/>
            <person name="Nagy L.G."/>
            <person name="Grigoriev I.V."/>
        </authorList>
    </citation>
    <scope>NUCLEOTIDE SEQUENCE</scope>
    <source>
        <strain evidence="3">CCBAS 213</strain>
    </source>
</reference>